<dbReference type="RefSeq" id="WP_376853159.1">
    <property type="nucleotide sequence ID" value="NZ_JBHRYC010000081.1"/>
</dbReference>
<gene>
    <name evidence="1" type="ORF">ACFONL_16055</name>
</gene>
<accession>A0ABV7UK85</accession>
<proteinExistence type="predicted"/>
<sequence length="74" mass="8174">MTTVTVAQANEIIELTETVRRHRGALANLKNPATVNVFPYVKDVHGRTAELGPYTLQAGDEDAEAKLQAEVKRR</sequence>
<reference evidence="2" key="1">
    <citation type="journal article" date="2019" name="Int. J. Syst. Evol. Microbiol.">
        <title>The Global Catalogue of Microorganisms (GCM) 10K type strain sequencing project: providing services to taxonomists for standard genome sequencing and annotation.</title>
        <authorList>
            <consortium name="The Broad Institute Genomics Platform"/>
            <consortium name="The Broad Institute Genome Sequencing Center for Infectious Disease"/>
            <person name="Wu L."/>
            <person name="Ma J."/>
        </authorList>
    </citation>
    <scope>NUCLEOTIDE SEQUENCE [LARGE SCALE GENOMIC DNA]</scope>
    <source>
        <strain evidence="2">KCTC 42282</strain>
    </source>
</reference>
<dbReference type="EMBL" id="JBHRYC010000081">
    <property type="protein sequence ID" value="MFC3638855.1"/>
    <property type="molecule type" value="Genomic_DNA"/>
</dbReference>
<evidence type="ECO:0000313" key="1">
    <source>
        <dbReference type="EMBL" id="MFC3638855.1"/>
    </source>
</evidence>
<comment type="caution">
    <text evidence="1">The sequence shown here is derived from an EMBL/GenBank/DDBJ whole genome shotgun (WGS) entry which is preliminary data.</text>
</comment>
<feature type="non-terminal residue" evidence="1">
    <location>
        <position position="74"/>
    </location>
</feature>
<keyword evidence="2" id="KW-1185">Reference proteome</keyword>
<protein>
    <submittedName>
        <fullName evidence="1">Uncharacterized protein</fullName>
    </submittedName>
</protein>
<organism evidence="1 2">
    <name type="scientific">Camelimonas fluminis</name>
    <dbReference type="NCBI Taxonomy" id="1576911"/>
    <lineage>
        <taxon>Bacteria</taxon>
        <taxon>Pseudomonadati</taxon>
        <taxon>Pseudomonadota</taxon>
        <taxon>Alphaproteobacteria</taxon>
        <taxon>Hyphomicrobiales</taxon>
        <taxon>Chelatococcaceae</taxon>
        <taxon>Camelimonas</taxon>
    </lineage>
</organism>
<name>A0ABV7UK85_9HYPH</name>
<dbReference type="Proteomes" id="UP001595704">
    <property type="component" value="Unassembled WGS sequence"/>
</dbReference>
<evidence type="ECO:0000313" key="2">
    <source>
        <dbReference type="Proteomes" id="UP001595704"/>
    </source>
</evidence>